<feature type="domain" description="Disulphide bond isomerase DsbC/G N-terminal" evidence="8">
    <location>
        <begin position="27"/>
        <end position="86"/>
    </location>
</feature>
<dbReference type="InterPro" id="IPR009094">
    <property type="entry name" value="DiS-bond_isomerase_DsbC/G_N_sf"/>
</dbReference>
<keyword evidence="6 7" id="KW-0676">Redox-active center</keyword>
<evidence type="ECO:0000259" key="9">
    <source>
        <dbReference type="Pfam" id="PF13098"/>
    </source>
</evidence>
<dbReference type="Gene3D" id="3.40.30.10">
    <property type="entry name" value="Glutaredoxin"/>
    <property type="match status" value="1"/>
</dbReference>
<dbReference type="PANTHER" id="PTHR35272">
    <property type="entry name" value="THIOL:DISULFIDE INTERCHANGE PROTEIN DSBC-RELATED"/>
    <property type="match status" value="1"/>
</dbReference>
<dbReference type="Proteomes" id="UP000787472">
    <property type="component" value="Unassembled WGS sequence"/>
</dbReference>
<organism evidence="10 11">
    <name type="scientific">Pseudomaricurvus hydrocarbonicus</name>
    <dbReference type="NCBI Taxonomy" id="1470433"/>
    <lineage>
        <taxon>Bacteria</taxon>
        <taxon>Pseudomonadati</taxon>
        <taxon>Pseudomonadota</taxon>
        <taxon>Gammaproteobacteria</taxon>
        <taxon>Cellvibrionales</taxon>
        <taxon>Cellvibrionaceae</taxon>
        <taxon>Pseudomaricurvus</taxon>
    </lineage>
</organism>
<keyword evidence="5" id="KW-1015">Disulfide bond</keyword>
<evidence type="ECO:0000256" key="7">
    <source>
        <dbReference type="RuleBase" id="RU364038"/>
    </source>
</evidence>
<protein>
    <recommendedName>
        <fullName evidence="7">Thiol:disulfide interchange protein</fullName>
    </recommendedName>
</protein>
<reference evidence="10" key="1">
    <citation type="submission" date="2020-03" db="EMBL/GenBank/DDBJ databases">
        <authorList>
            <person name="Guo F."/>
        </authorList>
    </citation>
    <scope>NUCLEOTIDE SEQUENCE</scope>
    <source>
        <strain evidence="10">JCM 30134</strain>
    </source>
</reference>
<comment type="similarity">
    <text evidence="2 7">Belongs to the thioredoxin family. DsbC subfamily.</text>
</comment>
<evidence type="ECO:0000256" key="1">
    <source>
        <dbReference type="ARBA" id="ARBA00004418"/>
    </source>
</evidence>
<keyword evidence="3 7" id="KW-0732">Signal</keyword>
<dbReference type="InterPro" id="IPR012336">
    <property type="entry name" value="Thioredoxin-like_fold"/>
</dbReference>
<evidence type="ECO:0000259" key="8">
    <source>
        <dbReference type="Pfam" id="PF10411"/>
    </source>
</evidence>
<sequence length="246" mass="26515">MRQFCSLVVSVWVFALGMGVSAEPVDSAVSNVILGKLQVARPDLAYGEVQETPMEGLYQVKVQNGPVLYVSATGDFMLAGTLYGVSSTGFVDLQELAMLPVRKSKLDAIAASDEIIFPAKGERKAYIYVFTDVDCGYCRKLHKEVPAMNEMGIEVRYLAYPRAGIGSPSYTKIAEAWCAKDPQTALTRLKNGQSVDAKYCEDNPVAEQFNLGGELGVRGTPAIVLADGTMLPGYVEASKLAQILGL</sequence>
<dbReference type="CDD" id="cd03020">
    <property type="entry name" value="DsbA_DsbC_DsbG"/>
    <property type="match status" value="1"/>
</dbReference>
<dbReference type="Pfam" id="PF13098">
    <property type="entry name" value="Thioredoxin_2"/>
    <property type="match status" value="1"/>
</dbReference>
<name>A0A9E5MLS4_9GAMM</name>
<gene>
    <name evidence="10" type="ORF">G8770_03035</name>
</gene>
<dbReference type="EMBL" id="JAAONZ010000002">
    <property type="protein sequence ID" value="NHO64520.1"/>
    <property type="molecule type" value="Genomic_DNA"/>
</dbReference>
<evidence type="ECO:0000256" key="6">
    <source>
        <dbReference type="ARBA" id="ARBA00023284"/>
    </source>
</evidence>
<evidence type="ECO:0000256" key="2">
    <source>
        <dbReference type="ARBA" id="ARBA00009813"/>
    </source>
</evidence>
<dbReference type="AlphaFoldDB" id="A0A9E5MLS4"/>
<evidence type="ECO:0000256" key="4">
    <source>
        <dbReference type="ARBA" id="ARBA00022764"/>
    </source>
</evidence>
<feature type="chain" id="PRO_5039753491" description="Thiol:disulfide interchange protein" evidence="7">
    <location>
        <begin position="23"/>
        <end position="246"/>
    </location>
</feature>
<feature type="domain" description="Thioredoxin-like fold" evidence="9">
    <location>
        <begin position="119"/>
        <end position="244"/>
    </location>
</feature>
<accession>A0A9E5MLS4</accession>
<dbReference type="PANTHER" id="PTHR35272:SF3">
    <property type="entry name" value="THIOL:DISULFIDE INTERCHANGE PROTEIN DSBC"/>
    <property type="match status" value="1"/>
</dbReference>
<keyword evidence="11" id="KW-1185">Reference proteome</keyword>
<dbReference type="InterPro" id="IPR036249">
    <property type="entry name" value="Thioredoxin-like_sf"/>
</dbReference>
<evidence type="ECO:0000313" key="11">
    <source>
        <dbReference type="Proteomes" id="UP000787472"/>
    </source>
</evidence>
<dbReference type="GO" id="GO:0042597">
    <property type="term" value="C:periplasmic space"/>
    <property type="evidence" value="ECO:0007669"/>
    <property type="project" value="UniProtKB-SubCell"/>
</dbReference>
<dbReference type="InterPro" id="IPR033954">
    <property type="entry name" value="DiS-bond_Isoase_DsbC/G"/>
</dbReference>
<feature type="signal peptide" evidence="7">
    <location>
        <begin position="1"/>
        <end position="22"/>
    </location>
</feature>
<dbReference type="RefSeq" id="WP_167181640.1">
    <property type="nucleotide sequence ID" value="NZ_JAAONZ010000002.1"/>
</dbReference>
<dbReference type="InterPro" id="IPR018950">
    <property type="entry name" value="DiS-bond_isomerase_DsbC/G_N"/>
</dbReference>
<keyword evidence="4 7" id="KW-0574">Periplasm</keyword>
<comment type="caution">
    <text evidence="10">The sequence shown here is derived from an EMBL/GenBank/DDBJ whole genome shotgun (WGS) entry which is preliminary data.</text>
</comment>
<proteinExistence type="inferred from homology"/>
<comment type="subcellular location">
    <subcellularLocation>
        <location evidence="1 7">Periplasm</location>
    </subcellularLocation>
</comment>
<dbReference type="InterPro" id="IPR051470">
    <property type="entry name" value="Thiol:disulfide_interchange"/>
</dbReference>
<dbReference type="Pfam" id="PF10411">
    <property type="entry name" value="DsbC_N"/>
    <property type="match status" value="1"/>
</dbReference>
<evidence type="ECO:0000313" key="10">
    <source>
        <dbReference type="EMBL" id="NHO64520.1"/>
    </source>
</evidence>
<evidence type="ECO:0000256" key="3">
    <source>
        <dbReference type="ARBA" id="ARBA00022729"/>
    </source>
</evidence>
<dbReference type="SUPFAM" id="SSF52833">
    <property type="entry name" value="Thioredoxin-like"/>
    <property type="match status" value="1"/>
</dbReference>
<comment type="function">
    <text evidence="7">Required for disulfide bond formation in some periplasmic proteins. Acts by transferring its disulfide bond to other proteins and is reduced in the process.</text>
</comment>
<dbReference type="Gene3D" id="3.10.450.70">
    <property type="entry name" value="Disulphide bond isomerase, DsbC/G, N-terminal"/>
    <property type="match status" value="1"/>
</dbReference>
<evidence type="ECO:0000256" key="5">
    <source>
        <dbReference type="ARBA" id="ARBA00023157"/>
    </source>
</evidence>
<dbReference type="SUPFAM" id="SSF54423">
    <property type="entry name" value="DsbC/DsbG N-terminal domain-like"/>
    <property type="match status" value="1"/>
</dbReference>